<keyword evidence="4" id="KW-1185">Reference proteome</keyword>
<dbReference type="AlphaFoldDB" id="A0A844G6U9"/>
<dbReference type="EMBL" id="VUNS01000024">
    <property type="protein sequence ID" value="MST98863.1"/>
    <property type="molecule type" value="Genomic_DNA"/>
</dbReference>
<feature type="domain" description="Gfo/Idh/MocA-like oxidoreductase N-terminal" evidence="2">
    <location>
        <begin position="34"/>
        <end position="124"/>
    </location>
</feature>
<evidence type="ECO:0000259" key="2">
    <source>
        <dbReference type="Pfam" id="PF01408"/>
    </source>
</evidence>
<protein>
    <submittedName>
        <fullName evidence="3">Gfo/Idh/MocA family oxidoreductase</fullName>
    </submittedName>
</protein>
<dbReference type="Gene3D" id="3.30.360.10">
    <property type="entry name" value="Dihydrodipicolinate Reductase, domain 2"/>
    <property type="match status" value="1"/>
</dbReference>
<accession>A0A844G6U9</accession>
<dbReference type="Pfam" id="PF01408">
    <property type="entry name" value="GFO_IDH_MocA"/>
    <property type="match status" value="1"/>
</dbReference>
<dbReference type="GO" id="GO:0016491">
    <property type="term" value="F:oxidoreductase activity"/>
    <property type="evidence" value="ECO:0007669"/>
    <property type="project" value="UniProtKB-KW"/>
</dbReference>
<dbReference type="GO" id="GO:0000166">
    <property type="term" value="F:nucleotide binding"/>
    <property type="evidence" value="ECO:0007669"/>
    <property type="project" value="InterPro"/>
</dbReference>
<gene>
    <name evidence="3" type="ORF">FYJ85_17650</name>
</gene>
<dbReference type="InterPro" id="IPR036291">
    <property type="entry name" value="NAD(P)-bd_dom_sf"/>
</dbReference>
<comment type="caution">
    <text evidence="3">The sequence shown here is derived from an EMBL/GenBank/DDBJ whole genome shotgun (WGS) entry which is preliminary data.</text>
</comment>
<sequence>MGTVFKTGRRIKLGIWGLCRGVSFGNIAGNLQIDVIAGCDIDAGMREKFRKNYPDVQVFADENEFLSTPGMDAVLIATFFDAHAEHAIKALNAGMHVMCEVTGFFTPADGVRLVEAVERSGKVFNLLENYPFTKQNMYLQALWDKGFFGEFLYGECEYLHNCRDLIYGNWTPSGTLPRVPGCTMHNWRSWLNFHYYNTHSLGPLMKITGLRPIRVTAPAASVQCPGFPRNSGMGKMCPSFVEMSNGAVMRNLMGAATNDSPYGCRLWGSRASLEAIGDGLRICVGARGDGRRLKVDPQWAELGELADAAGHNGGDFWEIYYFVREILTGEKAPWGIYDAADVTLAGISAVRSETEGGIPVEVPDFRDPAVRDQYRNDHFLQKRLFDPANVFPADCDHELADTFCKTMLDIEKFSGMLRDAFDGAVLWKNLSDDYSRLTVCKAVNSALEHLADLFTALEQGKKIMATYPDGDPATALRGIISLAMPECDEPETLVRQKLEAIRTEFSR</sequence>
<dbReference type="SUPFAM" id="SSF51735">
    <property type="entry name" value="NAD(P)-binding Rossmann-fold domains"/>
    <property type="match status" value="1"/>
</dbReference>
<evidence type="ECO:0000313" key="3">
    <source>
        <dbReference type="EMBL" id="MST98863.1"/>
    </source>
</evidence>
<reference evidence="3 4" key="1">
    <citation type="submission" date="2019-08" db="EMBL/GenBank/DDBJ databases">
        <title>In-depth cultivation of the pig gut microbiome towards novel bacterial diversity and tailored functional studies.</title>
        <authorList>
            <person name="Wylensek D."/>
            <person name="Hitch T.C.A."/>
            <person name="Clavel T."/>
        </authorList>
    </citation>
    <scope>NUCLEOTIDE SEQUENCE [LARGE SCALE GENOMIC DNA]</scope>
    <source>
        <strain evidence="3 4">BBE-744-WT-12</strain>
    </source>
</reference>
<dbReference type="Gene3D" id="3.40.50.720">
    <property type="entry name" value="NAD(P)-binding Rossmann-like Domain"/>
    <property type="match status" value="1"/>
</dbReference>
<proteinExistence type="predicted"/>
<dbReference type="SUPFAM" id="SSF55347">
    <property type="entry name" value="Glyceraldehyde-3-phosphate dehydrogenase-like, C-terminal domain"/>
    <property type="match status" value="1"/>
</dbReference>
<organism evidence="3 4">
    <name type="scientific">Victivallis lenta</name>
    <dbReference type="NCBI Taxonomy" id="2606640"/>
    <lineage>
        <taxon>Bacteria</taxon>
        <taxon>Pseudomonadati</taxon>
        <taxon>Lentisphaerota</taxon>
        <taxon>Lentisphaeria</taxon>
        <taxon>Victivallales</taxon>
        <taxon>Victivallaceae</taxon>
        <taxon>Victivallis</taxon>
    </lineage>
</organism>
<name>A0A844G6U9_9BACT</name>
<dbReference type="RefSeq" id="WP_154419894.1">
    <property type="nucleotide sequence ID" value="NZ_VUNS01000024.1"/>
</dbReference>
<dbReference type="PANTHER" id="PTHR43818">
    <property type="entry name" value="BCDNA.GH03377"/>
    <property type="match status" value="1"/>
</dbReference>
<evidence type="ECO:0000256" key="1">
    <source>
        <dbReference type="ARBA" id="ARBA00023002"/>
    </source>
</evidence>
<dbReference type="InterPro" id="IPR000683">
    <property type="entry name" value="Gfo/Idh/MocA-like_OxRdtase_N"/>
</dbReference>
<keyword evidence="1" id="KW-0560">Oxidoreductase</keyword>
<dbReference type="InterPro" id="IPR050463">
    <property type="entry name" value="Gfo/Idh/MocA_oxidrdct_glycsds"/>
</dbReference>
<dbReference type="Proteomes" id="UP000435649">
    <property type="component" value="Unassembled WGS sequence"/>
</dbReference>
<dbReference type="PANTHER" id="PTHR43818:SF11">
    <property type="entry name" value="BCDNA.GH03377"/>
    <property type="match status" value="1"/>
</dbReference>
<evidence type="ECO:0000313" key="4">
    <source>
        <dbReference type="Proteomes" id="UP000435649"/>
    </source>
</evidence>